<feature type="transmembrane region" description="Helical" evidence="1">
    <location>
        <begin position="184"/>
        <end position="206"/>
    </location>
</feature>
<dbReference type="SUPFAM" id="SSF54523">
    <property type="entry name" value="Pili subunits"/>
    <property type="match status" value="1"/>
</dbReference>
<dbReference type="Pfam" id="PF00114">
    <property type="entry name" value="Pilin"/>
    <property type="match status" value="1"/>
</dbReference>
<dbReference type="InterPro" id="IPR045584">
    <property type="entry name" value="Pilin-like"/>
</dbReference>
<keyword evidence="1" id="KW-0812">Transmembrane</keyword>
<evidence type="ECO:0000256" key="1">
    <source>
        <dbReference type="SAM" id="Phobius"/>
    </source>
</evidence>
<dbReference type="InterPro" id="IPR001082">
    <property type="entry name" value="Pilin"/>
</dbReference>
<dbReference type="Gene3D" id="3.30.700.10">
    <property type="entry name" value="Glycoprotein, Type 4 Pilin"/>
    <property type="match status" value="1"/>
</dbReference>
<evidence type="ECO:0000313" key="2">
    <source>
        <dbReference type="EMBL" id="VAW68909.1"/>
    </source>
</evidence>
<proteinExistence type="predicted"/>
<accession>A0A3B0Y427</accession>
<organism evidence="2">
    <name type="scientific">hydrothermal vent metagenome</name>
    <dbReference type="NCBI Taxonomy" id="652676"/>
    <lineage>
        <taxon>unclassified sequences</taxon>
        <taxon>metagenomes</taxon>
        <taxon>ecological metagenomes</taxon>
    </lineage>
</organism>
<dbReference type="GO" id="GO:0007155">
    <property type="term" value="P:cell adhesion"/>
    <property type="evidence" value="ECO:0007669"/>
    <property type="project" value="InterPro"/>
</dbReference>
<dbReference type="EMBL" id="UOFJ01000379">
    <property type="protein sequence ID" value="VAW68909.1"/>
    <property type="molecule type" value="Genomic_DNA"/>
</dbReference>
<keyword evidence="1" id="KW-1133">Transmembrane helix</keyword>
<keyword evidence="1" id="KW-0472">Membrane</keyword>
<name>A0A3B0Y427_9ZZZZ</name>
<sequence>MQNNHYRVIISKSRETPEQTTEQAMQMAAEQFAKLFNTSTEKAHKILQQEHFTIKKQLDKAGAEKFHNAISAIGINCRIEALQDEQDSALPEIEIIENNAPVKPLTDPAQASITALHKEPASLSLAAGPVEKATSETNNDRAIEDVDAENFCPECGTIRARSDSCCIHCGYDPGELKKNQLRSIAIKLLLGLTVLSIVGFLGWPWYQQYAKQQQIKDDLQLAFDTRNTISAFIQRTNFWPNQNIDAALPSQLSNRSIASIIVGENAVMTVTFKVEATRSSASSTPAQTTAQTPVQTLIFKARALKGRIVWNCLGGTLEAQYRPDICKKRIIEN</sequence>
<dbReference type="AlphaFoldDB" id="A0A3B0Y427"/>
<gene>
    <name evidence="2" type="ORF">MNBD_GAMMA10-1971</name>
</gene>
<protein>
    <submittedName>
        <fullName evidence="2">Uncharacterized protein</fullName>
    </submittedName>
</protein>
<reference evidence="2" key="1">
    <citation type="submission" date="2018-06" db="EMBL/GenBank/DDBJ databases">
        <authorList>
            <person name="Zhirakovskaya E."/>
        </authorList>
    </citation>
    <scope>NUCLEOTIDE SEQUENCE</scope>
</reference>
<dbReference type="GO" id="GO:0009289">
    <property type="term" value="C:pilus"/>
    <property type="evidence" value="ECO:0007669"/>
    <property type="project" value="InterPro"/>
</dbReference>